<protein>
    <submittedName>
        <fullName evidence="5">Integrase</fullName>
    </submittedName>
</protein>
<dbReference type="PANTHER" id="PTHR30349:SF64">
    <property type="entry name" value="PROPHAGE INTEGRASE INTD-RELATED"/>
    <property type="match status" value="1"/>
</dbReference>
<dbReference type="AlphaFoldDB" id="A0A174I3W6"/>
<dbReference type="InterPro" id="IPR013762">
    <property type="entry name" value="Integrase-like_cat_sf"/>
</dbReference>
<gene>
    <name evidence="5" type="primary">xerC_1</name>
    <name evidence="5" type="ORF">ERS852510_00136</name>
</gene>
<evidence type="ECO:0000313" key="6">
    <source>
        <dbReference type="Proteomes" id="UP000095766"/>
    </source>
</evidence>
<dbReference type="CDD" id="cd01185">
    <property type="entry name" value="INTN1_C_like"/>
    <property type="match status" value="1"/>
</dbReference>
<proteinExistence type="inferred from homology"/>
<organism evidence="5 6">
    <name type="scientific">Bacteroides uniformis</name>
    <dbReference type="NCBI Taxonomy" id="820"/>
    <lineage>
        <taxon>Bacteria</taxon>
        <taxon>Pseudomonadati</taxon>
        <taxon>Bacteroidota</taxon>
        <taxon>Bacteroidia</taxon>
        <taxon>Bacteroidales</taxon>
        <taxon>Bacteroidaceae</taxon>
        <taxon>Bacteroides</taxon>
    </lineage>
</organism>
<dbReference type="InterPro" id="IPR010998">
    <property type="entry name" value="Integrase_recombinase_N"/>
</dbReference>
<dbReference type="PANTHER" id="PTHR30349">
    <property type="entry name" value="PHAGE INTEGRASE-RELATED"/>
    <property type="match status" value="1"/>
</dbReference>
<evidence type="ECO:0000313" key="5">
    <source>
        <dbReference type="EMBL" id="CUO80038.1"/>
    </source>
</evidence>
<sequence length="389" mass="45405">MSNICKTVTLRTRKIKKGTQLSFYLDYYPGYRDESTMKVQRHESLGIYIFAKPRNQRERDYNERMTEKAEALRCRRYESIVNERYDFFDREKMKGDFLAYFKQKADKKNCKWQHVYKHFARFCNDKCRFDEINVDLCNKFREYLLNAPQTIHTEHKLHINSVAGYWSTFRAVLHTAYREHKIMENPNGFLERIDTIPTEKEHLSKDELIRLANTPCSSEVLKKAFLFSCLTGLRKSDIKQLTWDKIQPYGDGGMYVTLRMQKTKELVNNPISDEALELIGFNDDDGNRKPTDKVFIGFNDSLTQTPLKNWLKAAGITKHITYHCSRHTLGSLQVEAGTSVYTVQHILGHKNVSTTQIYAAMADESKRESINRITLKPKITPQLKVVGQG</sequence>
<dbReference type="InterPro" id="IPR011010">
    <property type="entry name" value="DNA_brk_join_enz"/>
</dbReference>
<evidence type="ECO:0000259" key="4">
    <source>
        <dbReference type="PROSITE" id="PS51898"/>
    </source>
</evidence>
<accession>A0A174I3W6</accession>
<dbReference type="GO" id="GO:0015074">
    <property type="term" value="P:DNA integration"/>
    <property type="evidence" value="ECO:0007669"/>
    <property type="project" value="InterPro"/>
</dbReference>
<dbReference type="SUPFAM" id="SSF56349">
    <property type="entry name" value="DNA breaking-rejoining enzymes"/>
    <property type="match status" value="1"/>
</dbReference>
<evidence type="ECO:0000256" key="3">
    <source>
        <dbReference type="ARBA" id="ARBA00023172"/>
    </source>
</evidence>
<dbReference type="InterPro" id="IPR002104">
    <property type="entry name" value="Integrase_catalytic"/>
</dbReference>
<feature type="domain" description="Tyr recombinase" evidence="4">
    <location>
        <begin position="198"/>
        <end position="371"/>
    </location>
</feature>
<dbReference type="InterPro" id="IPR050090">
    <property type="entry name" value="Tyrosine_recombinase_XerCD"/>
</dbReference>
<dbReference type="GO" id="GO:0006310">
    <property type="term" value="P:DNA recombination"/>
    <property type="evidence" value="ECO:0007669"/>
    <property type="project" value="UniProtKB-KW"/>
</dbReference>
<keyword evidence="3" id="KW-0233">DNA recombination</keyword>
<dbReference type="GO" id="GO:0003677">
    <property type="term" value="F:DNA binding"/>
    <property type="evidence" value="ECO:0007669"/>
    <property type="project" value="UniProtKB-KW"/>
</dbReference>
<dbReference type="Gene3D" id="1.10.150.130">
    <property type="match status" value="1"/>
</dbReference>
<name>A0A174I3W6_BACUN</name>
<evidence type="ECO:0000256" key="1">
    <source>
        <dbReference type="ARBA" id="ARBA00008857"/>
    </source>
</evidence>
<evidence type="ECO:0000256" key="2">
    <source>
        <dbReference type="ARBA" id="ARBA00023125"/>
    </source>
</evidence>
<dbReference type="EMBL" id="CZAO01000001">
    <property type="protein sequence ID" value="CUO80038.1"/>
    <property type="molecule type" value="Genomic_DNA"/>
</dbReference>
<dbReference type="PROSITE" id="PS51898">
    <property type="entry name" value="TYR_RECOMBINASE"/>
    <property type="match status" value="1"/>
</dbReference>
<dbReference type="Pfam" id="PF13102">
    <property type="entry name" value="Phage_int_SAM_5"/>
    <property type="match status" value="1"/>
</dbReference>
<comment type="similarity">
    <text evidence="1">Belongs to the 'phage' integrase family.</text>
</comment>
<reference evidence="5 6" key="1">
    <citation type="submission" date="2015-09" db="EMBL/GenBank/DDBJ databases">
        <authorList>
            <consortium name="Pathogen Informatics"/>
        </authorList>
    </citation>
    <scope>NUCLEOTIDE SEQUENCE [LARGE SCALE GENOMIC DNA]</scope>
    <source>
        <strain evidence="5 6">2789STDY5834898</strain>
    </source>
</reference>
<dbReference type="Pfam" id="PF17293">
    <property type="entry name" value="Arm-DNA-bind_5"/>
    <property type="match status" value="1"/>
</dbReference>
<keyword evidence="2" id="KW-0238">DNA-binding</keyword>
<dbReference type="InterPro" id="IPR025269">
    <property type="entry name" value="SAM-like_dom"/>
</dbReference>
<dbReference type="InterPro" id="IPR035386">
    <property type="entry name" value="Arm-DNA-bind_5"/>
</dbReference>
<dbReference type="RefSeq" id="WP_057252324.1">
    <property type="nucleotide sequence ID" value="NZ_CZAO01000001.1"/>
</dbReference>
<dbReference type="Pfam" id="PF00589">
    <property type="entry name" value="Phage_integrase"/>
    <property type="match status" value="1"/>
</dbReference>
<dbReference type="Proteomes" id="UP000095766">
    <property type="component" value="Unassembled WGS sequence"/>
</dbReference>
<dbReference type="Gene3D" id="1.10.443.10">
    <property type="entry name" value="Intergrase catalytic core"/>
    <property type="match status" value="1"/>
</dbReference>